<evidence type="ECO:0000313" key="2">
    <source>
        <dbReference type="EMBL" id="KAJ7729611.1"/>
    </source>
</evidence>
<comment type="caution">
    <text evidence="2">The sequence shown here is derived from an EMBL/GenBank/DDBJ whole genome shotgun (WGS) entry which is preliminary data.</text>
</comment>
<dbReference type="AlphaFoldDB" id="A0AAD7MS43"/>
<feature type="compositionally biased region" description="Low complexity" evidence="1">
    <location>
        <begin position="16"/>
        <end position="38"/>
    </location>
</feature>
<feature type="region of interest" description="Disordered" evidence="1">
    <location>
        <begin position="1"/>
        <end position="38"/>
    </location>
</feature>
<protein>
    <submittedName>
        <fullName evidence="2">Uncharacterized protein</fullName>
    </submittedName>
</protein>
<dbReference type="Proteomes" id="UP001215598">
    <property type="component" value="Unassembled WGS sequence"/>
</dbReference>
<sequence>MSTPRSKPTPKRKPEASTGTSTAVAPTVTSAAPASTPTSGAHAVWGPFNHHSVADLSQFLLEPPTIAKTDESTLRKALHQAIPALLYWKENFGGLNLPKTFLRFIQPLGWIYRKLKVVPVGWLEFLPPLNNTLEYLPADFEIPFVPPPVLSEPPALSKGVKMWNVEKGEFVKPAPPPDPNSKAGLTAAKLKAEGEDAKKKLRASAPGSSKPTPAASKSVPRRPGPGDSAPGADETPERSPSPTPVQGKGKQGQSRGASHQAPDAPPAKPKGVKAEGTPAPSASKKPRGAPAPPNEFVKVTHMPPRAQGDPASKAKYDWEVDEGEIVSALADAVKKLNVDKPPLSAEVDSSAANVDVNLKPSTKRGILWMIRQRRGKPFARFFSQISPFSTTRQSRARKGHTEHEPKFLPIRKVEDQLVFECDFSEAGIPPSACIICTILLIDCTRIGFGSSCVQCQLLDARLCDHAKTIEELIIFHAEIARNYALASDVTEVIIYELVSSCKRAQTAAALYRKASEDLRTRFRWFAAHMFKCIDYMGTDKFFERFSHTDASPTVRHYTQLLINQFNWAELPKEDRSDRIPSGYTKADADKFFELNFAALDLDDFEQNDPDDRTIPFHVEYDSAGIPFCYRDTHKFSPKNGRVAYPPTPATLQDIANAKSDEGSEEEEEEEVAAESQEEEEVEVEDVTMGAPDDETEEEAQEEEPEAGPSTVVVKSPGRRSLLNPPNSPRQIIFSDMVRVLAEVQPNAQGRVSFIVRLEEFASYMLEDMKPKNVCNLCAIRGEACVFFAWGRSCESCKERFSADCCYQNINTWEEFRRSDDFNPNAGKFGRDIVPTDRLFDYILPAFHLNGSVYGKRLLLLKEKLNLMTNLTEVTDLHNKWAEEDYDYTALYFISELLLLLGPARSLSVTRFLSERNGSLSHPLIVVGVLGASAPGVETNALTNSLPSTTSMALSIRQEQTVFLLEDLVSYQAFMSYFEANGVQDSDCRFGRDLFQVDNLQPLFEQTFLDLYETHIRRRVNQFKVKLDYIETLPP</sequence>
<name>A0AAD7MS43_9AGAR</name>
<organism evidence="2 3">
    <name type="scientific">Mycena metata</name>
    <dbReference type="NCBI Taxonomy" id="1033252"/>
    <lineage>
        <taxon>Eukaryota</taxon>
        <taxon>Fungi</taxon>
        <taxon>Dikarya</taxon>
        <taxon>Basidiomycota</taxon>
        <taxon>Agaricomycotina</taxon>
        <taxon>Agaricomycetes</taxon>
        <taxon>Agaricomycetidae</taxon>
        <taxon>Agaricales</taxon>
        <taxon>Marasmiineae</taxon>
        <taxon>Mycenaceae</taxon>
        <taxon>Mycena</taxon>
    </lineage>
</organism>
<evidence type="ECO:0000256" key="1">
    <source>
        <dbReference type="SAM" id="MobiDB-lite"/>
    </source>
</evidence>
<keyword evidence="3" id="KW-1185">Reference proteome</keyword>
<feature type="region of interest" description="Disordered" evidence="1">
    <location>
        <begin position="656"/>
        <end position="726"/>
    </location>
</feature>
<gene>
    <name evidence="2" type="ORF">B0H16DRAFT_1469995</name>
</gene>
<accession>A0AAD7MS43</accession>
<reference evidence="2" key="1">
    <citation type="submission" date="2023-03" db="EMBL/GenBank/DDBJ databases">
        <title>Massive genome expansion in bonnet fungi (Mycena s.s.) driven by repeated elements and novel gene families across ecological guilds.</title>
        <authorList>
            <consortium name="Lawrence Berkeley National Laboratory"/>
            <person name="Harder C.B."/>
            <person name="Miyauchi S."/>
            <person name="Viragh M."/>
            <person name="Kuo A."/>
            <person name="Thoen E."/>
            <person name="Andreopoulos B."/>
            <person name="Lu D."/>
            <person name="Skrede I."/>
            <person name="Drula E."/>
            <person name="Henrissat B."/>
            <person name="Morin E."/>
            <person name="Kohler A."/>
            <person name="Barry K."/>
            <person name="LaButti K."/>
            <person name="Morin E."/>
            <person name="Salamov A."/>
            <person name="Lipzen A."/>
            <person name="Mereny Z."/>
            <person name="Hegedus B."/>
            <person name="Baldrian P."/>
            <person name="Stursova M."/>
            <person name="Weitz H."/>
            <person name="Taylor A."/>
            <person name="Grigoriev I.V."/>
            <person name="Nagy L.G."/>
            <person name="Martin F."/>
            <person name="Kauserud H."/>
        </authorList>
    </citation>
    <scope>NUCLEOTIDE SEQUENCE</scope>
    <source>
        <strain evidence="2">CBHHK182m</strain>
    </source>
</reference>
<proteinExistence type="predicted"/>
<dbReference type="EMBL" id="JARKIB010000164">
    <property type="protein sequence ID" value="KAJ7729611.1"/>
    <property type="molecule type" value="Genomic_DNA"/>
</dbReference>
<evidence type="ECO:0000313" key="3">
    <source>
        <dbReference type="Proteomes" id="UP001215598"/>
    </source>
</evidence>
<feature type="region of interest" description="Disordered" evidence="1">
    <location>
        <begin position="194"/>
        <end position="313"/>
    </location>
</feature>
<feature type="compositionally biased region" description="Acidic residues" evidence="1">
    <location>
        <begin position="662"/>
        <end position="705"/>
    </location>
</feature>